<proteinExistence type="predicted"/>
<gene>
    <name evidence="1" type="ORF">EYW47_00585</name>
</gene>
<dbReference type="RefSeq" id="WP_133192953.1">
    <property type="nucleotide sequence ID" value="NZ_JBHUCW010000015.1"/>
</dbReference>
<comment type="caution">
    <text evidence="1">The sequence shown here is derived from an EMBL/GenBank/DDBJ whole genome shotgun (WGS) entry which is preliminary data.</text>
</comment>
<reference evidence="1 2" key="1">
    <citation type="submission" date="2019-03" db="EMBL/GenBank/DDBJ databases">
        <title>Paraburkholderia sp. 4M-K11, isolated from subtropical forest soil.</title>
        <authorList>
            <person name="Gao Z.-H."/>
            <person name="Qiu L.-H."/>
        </authorList>
    </citation>
    <scope>NUCLEOTIDE SEQUENCE [LARGE SCALE GENOMIC DNA]</scope>
    <source>
        <strain evidence="1 2">4M-K11</strain>
    </source>
</reference>
<dbReference type="AlphaFoldDB" id="A0A4R5MF68"/>
<evidence type="ECO:0000313" key="1">
    <source>
        <dbReference type="EMBL" id="TDG25901.1"/>
    </source>
</evidence>
<dbReference type="Proteomes" id="UP000295722">
    <property type="component" value="Unassembled WGS sequence"/>
</dbReference>
<accession>A0A4R5MF68</accession>
<protein>
    <submittedName>
        <fullName evidence="1">Uncharacterized protein</fullName>
    </submittedName>
</protein>
<name>A0A4R5MF68_9BURK</name>
<dbReference type="EMBL" id="SMRP01000001">
    <property type="protein sequence ID" value="TDG25901.1"/>
    <property type="molecule type" value="Genomic_DNA"/>
</dbReference>
<sequence>MTVQQDLWQILRRLEHADIPAEDRESLRPAFAALHGCEAVPLDEAKIARIRALDAYLGE</sequence>
<dbReference type="OrthoDB" id="9112969at2"/>
<organism evidence="1 2">
    <name type="scientific">Paraburkholderia silviterrae</name>
    <dbReference type="NCBI Taxonomy" id="2528715"/>
    <lineage>
        <taxon>Bacteria</taxon>
        <taxon>Pseudomonadati</taxon>
        <taxon>Pseudomonadota</taxon>
        <taxon>Betaproteobacteria</taxon>
        <taxon>Burkholderiales</taxon>
        <taxon>Burkholderiaceae</taxon>
        <taxon>Paraburkholderia</taxon>
    </lineage>
</organism>
<evidence type="ECO:0000313" key="2">
    <source>
        <dbReference type="Proteomes" id="UP000295722"/>
    </source>
</evidence>
<keyword evidence="2" id="KW-1185">Reference proteome</keyword>